<dbReference type="HOGENOM" id="CLU_023853_0_0_6"/>
<comment type="function">
    <text evidence="5">Involved in chromosome partition. Localize to both poles of the predivisional cell following completion of DNA replication. Binds to the DNA origin of replication.</text>
</comment>
<dbReference type="FunFam" id="3.90.1530.30:FF:000001">
    <property type="entry name" value="Chromosome partitioning protein ParB"/>
    <property type="match status" value="1"/>
</dbReference>
<dbReference type="Proteomes" id="UP000000248">
    <property type="component" value="Chromosome"/>
</dbReference>
<dbReference type="InterPro" id="IPR057240">
    <property type="entry name" value="ParB_dimer_C"/>
</dbReference>
<dbReference type="PANTHER" id="PTHR33375:SF1">
    <property type="entry name" value="CHROMOSOME-PARTITIONING PROTEIN PARB-RELATED"/>
    <property type="match status" value="1"/>
</dbReference>
<dbReference type="GO" id="GO:0003677">
    <property type="term" value="F:DNA binding"/>
    <property type="evidence" value="ECO:0007669"/>
    <property type="project" value="UniProtKB-KW"/>
</dbReference>
<dbReference type="Pfam" id="PF23552">
    <property type="entry name" value="ParB_C"/>
    <property type="match status" value="1"/>
</dbReference>
<proteinExistence type="inferred from homology"/>
<dbReference type="NCBIfam" id="TIGR00180">
    <property type="entry name" value="parB_part"/>
    <property type="match status" value="1"/>
</dbReference>
<gene>
    <name evidence="7" type="ordered locus">DNO_1149</name>
</gene>
<dbReference type="RefSeq" id="WP_012031453.1">
    <property type="nucleotide sequence ID" value="NC_009446.1"/>
</dbReference>
<dbReference type="InterPro" id="IPR004437">
    <property type="entry name" value="ParB/RepB/Spo0J"/>
</dbReference>
<dbReference type="STRING" id="246195.DNO_1149"/>
<evidence type="ECO:0000313" key="7">
    <source>
        <dbReference type="EMBL" id="ABQ13734.1"/>
    </source>
</evidence>
<dbReference type="KEGG" id="dno:DNO_1149"/>
<sequence>MVKEPREHSLEHLLGDFAQLDCSHHRVEEIPLVQLQAGAFQPRKHFSAQSLQALIESIKNCGILHPLIVRKTPAARYELIAGERRARAAKALGWEKVPCIVRNYSDREVLLIALIENVQRADLNVLETAQGLQRLVEECQLTHEQVARSIGWQRSSVSNMLRLLDCCAAVKQALCAEEIEMGHARALLSLSEIEQRQALEKIITGALNVRQTEQLVRRMKAKNAAHCVEKSRQKEVEIVDLEEKLSQFMGYRVSINAQKGGKGSLVLHYQNLDELEGILDKWGYQRFSN</sequence>
<dbReference type="Pfam" id="PF02195">
    <property type="entry name" value="ParB_N"/>
    <property type="match status" value="1"/>
</dbReference>
<dbReference type="InterPro" id="IPR041468">
    <property type="entry name" value="HTH_ParB/Spo0J"/>
</dbReference>
<evidence type="ECO:0000313" key="8">
    <source>
        <dbReference type="Proteomes" id="UP000000248"/>
    </source>
</evidence>
<dbReference type="CDD" id="cd16396">
    <property type="entry name" value="Noc_N"/>
    <property type="match status" value="1"/>
</dbReference>
<protein>
    <recommendedName>
        <fullName evidence="2">Probable chromosome-partitioning protein ParB</fullName>
    </recommendedName>
</protein>
<dbReference type="EMBL" id="CP000513">
    <property type="protein sequence ID" value="ABQ13734.1"/>
    <property type="molecule type" value="Genomic_DNA"/>
</dbReference>
<evidence type="ECO:0000259" key="6">
    <source>
        <dbReference type="SMART" id="SM00470"/>
    </source>
</evidence>
<dbReference type="InterPro" id="IPR050336">
    <property type="entry name" value="Chromosome_partition/occlusion"/>
</dbReference>
<feature type="domain" description="ParB-like N-terminal" evidence="6">
    <location>
        <begin position="28"/>
        <end position="118"/>
    </location>
</feature>
<evidence type="ECO:0000256" key="5">
    <source>
        <dbReference type="ARBA" id="ARBA00025472"/>
    </source>
</evidence>
<evidence type="ECO:0000256" key="1">
    <source>
        <dbReference type="ARBA" id="ARBA00006295"/>
    </source>
</evidence>
<reference evidence="7 8" key="1">
    <citation type="journal article" date="2007" name="Nat. Biotechnol.">
        <title>Genome sequence and identification of candidate vaccine antigens from the animal pathogen Dichelobacter nodosus.</title>
        <authorList>
            <person name="Myers G.S."/>
            <person name="Parker D."/>
            <person name="Al-Hasani K."/>
            <person name="Kennan R.M."/>
            <person name="Seemann T."/>
            <person name="Ren Q."/>
            <person name="Badger J.H."/>
            <person name="Selengut J.D."/>
            <person name="Deboy R.T."/>
            <person name="Tettelin H."/>
            <person name="Boyce J.D."/>
            <person name="McCarl V.P."/>
            <person name="Han X."/>
            <person name="Nelson W.C."/>
            <person name="Madupu R."/>
            <person name="Mohamoud Y."/>
            <person name="Holley T."/>
            <person name="Fedorova N."/>
            <person name="Khouri H."/>
            <person name="Bottomley S.P."/>
            <person name="Whittington R.J."/>
            <person name="Adler B."/>
            <person name="Songer J.G."/>
            <person name="Rood J.I."/>
            <person name="Paulsen I.T."/>
        </authorList>
    </citation>
    <scope>NUCLEOTIDE SEQUENCE [LARGE SCALE GENOMIC DNA]</scope>
    <source>
        <strain evidence="7 8">VCS1703A</strain>
    </source>
</reference>
<dbReference type="AlphaFoldDB" id="A5EXK2"/>
<dbReference type="SUPFAM" id="SSF109709">
    <property type="entry name" value="KorB DNA-binding domain-like"/>
    <property type="match status" value="1"/>
</dbReference>
<dbReference type="SUPFAM" id="SSF110849">
    <property type="entry name" value="ParB/Sulfiredoxin"/>
    <property type="match status" value="1"/>
</dbReference>
<dbReference type="SMART" id="SM00470">
    <property type="entry name" value="ParB"/>
    <property type="match status" value="1"/>
</dbReference>
<keyword evidence="4" id="KW-0238">DNA-binding</keyword>
<dbReference type="FunFam" id="1.10.10.2830:FF:000001">
    <property type="entry name" value="Chromosome partitioning protein ParB"/>
    <property type="match status" value="1"/>
</dbReference>
<dbReference type="PANTHER" id="PTHR33375">
    <property type="entry name" value="CHROMOSOME-PARTITIONING PROTEIN PARB-RELATED"/>
    <property type="match status" value="1"/>
</dbReference>
<keyword evidence="8" id="KW-1185">Reference proteome</keyword>
<dbReference type="InterPro" id="IPR036086">
    <property type="entry name" value="ParB/Sulfiredoxin_sf"/>
</dbReference>
<dbReference type="Gene3D" id="3.90.1530.30">
    <property type="match status" value="1"/>
</dbReference>
<organism evidence="7 8">
    <name type="scientific">Dichelobacter nodosus (strain VCS1703A)</name>
    <dbReference type="NCBI Taxonomy" id="246195"/>
    <lineage>
        <taxon>Bacteria</taxon>
        <taxon>Pseudomonadati</taxon>
        <taxon>Pseudomonadota</taxon>
        <taxon>Gammaproteobacteria</taxon>
        <taxon>Cardiobacteriales</taxon>
        <taxon>Cardiobacteriaceae</taxon>
        <taxon>Dichelobacter</taxon>
    </lineage>
</organism>
<evidence type="ECO:0000256" key="4">
    <source>
        <dbReference type="ARBA" id="ARBA00023125"/>
    </source>
</evidence>
<accession>A5EXK2</accession>
<evidence type="ECO:0000256" key="3">
    <source>
        <dbReference type="ARBA" id="ARBA00022829"/>
    </source>
</evidence>
<dbReference type="Gene3D" id="1.10.10.2830">
    <property type="match status" value="1"/>
</dbReference>
<dbReference type="Pfam" id="PF17762">
    <property type="entry name" value="HTH_ParB"/>
    <property type="match status" value="1"/>
</dbReference>
<comment type="similarity">
    <text evidence="1">Belongs to the ParB family.</text>
</comment>
<dbReference type="eggNOG" id="COG1475">
    <property type="taxonomic scope" value="Bacteria"/>
</dbReference>
<evidence type="ECO:0000256" key="2">
    <source>
        <dbReference type="ARBA" id="ARBA00022372"/>
    </source>
</evidence>
<keyword evidence="3" id="KW-0159">Chromosome partition</keyword>
<dbReference type="GO" id="GO:0007059">
    <property type="term" value="P:chromosome segregation"/>
    <property type="evidence" value="ECO:0007669"/>
    <property type="project" value="UniProtKB-KW"/>
</dbReference>
<dbReference type="InterPro" id="IPR003115">
    <property type="entry name" value="ParB_N"/>
</dbReference>
<name>A5EXK2_DICNV</name>
<dbReference type="GO" id="GO:0005694">
    <property type="term" value="C:chromosome"/>
    <property type="evidence" value="ECO:0007669"/>
    <property type="project" value="TreeGrafter"/>
</dbReference>